<dbReference type="InterPro" id="IPR046529">
    <property type="entry name" value="DUF6594"/>
</dbReference>
<dbReference type="PANTHER" id="PTHR34502:SF6">
    <property type="entry name" value="DUF6594 DOMAIN-CONTAINING PROTEIN"/>
    <property type="match status" value="1"/>
</dbReference>
<evidence type="ECO:0000313" key="4">
    <source>
        <dbReference type="EMBL" id="KIW68997.1"/>
    </source>
</evidence>
<dbReference type="PANTHER" id="PTHR34502">
    <property type="entry name" value="DUF6594 DOMAIN-CONTAINING PROTEIN-RELATED"/>
    <property type="match status" value="1"/>
</dbReference>
<dbReference type="Pfam" id="PF20237">
    <property type="entry name" value="DUF6594"/>
    <property type="match status" value="1"/>
</dbReference>
<feature type="region of interest" description="Disordered" evidence="1">
    <location>
        <begin position="1"/>
        <end position="205"/>
    </location>
</feature>
<feature type="compositionally biased region" description="Low complexity" evidence="1">
    <location>
        <begin position="149"/>
        <end position="169"/>
    </location>
</feature>
<reference evidence="4 5" key="1">
    <citation type="submission" date="2015-01" db="EMBL/GenBank/DDBJ databases">
        <title>The Genome Sequence of Capronia semiimmersa CBS27337.</title>
        <authorList>
            <consortium name="The Broad Institute Genomics Platform"/>
            <person name="Cuomo C."/>
            <person name="de Hoog S."/>
            <person name="Gorbushina A."/>
            <person name="Stielow B."/>
            <person name="Teixiera M."/>
            <person name="Abouelleil A."/>
            <person name="Chapman S.B."/>
            <person name="Priest M."/>
            <person name="Young S.K."/>
            <person name="Wortman J."/>
            <person name="Nusbaum C."/>
            <person name="Birren B."/>
        </authorList>
    </citation>
    <scope>NUCLEOTIDE SEQUENCE [LARGE SCALE GENOMIC DNA]</scope>
    <source>
        <strain evidence="4 5">CBS 27337</strain>
    </source>
</reference>
<feature type="domain" description="DUF6594" evidence="3">
    <location>
        <begin position="261"/>
        <end position="411"/>
    </location>
</feature>
<dbReference type="EMBL" id="KN846958">
    <property type="protein sequence ID" value="KIW68997.1"/>
    <property type="molecule type" value="Genomic_DNA"/>
</dbReference>
<feature type="region of interest" description="Disordered" evidence="1">
    <location>
        <begin position="222"/>
        <end position="247"/>
    </location>
</feature>
<feature type="compositionally biased region" description="Basic and acidic residues" evidence="1">
    <location>
        <begin position="76"/>
        <end position="106"/>
    </location>
</feature>
<keyword evidence="5" id="KW-1185">Reference proteome</keyword>
<gene>
    <name evidence="4" type="ORF">PV04_04902</name>
</gene>
<name>A0A0D2E3W1_9EURO</name>
<keyword evidence="2" id="KW-0812">Transmembrane</keyword>
<sequence>MFVSVRDRPQGRRRRSQTYGVNKAARSSKLSLLSAITTGSHQSHGSNDSSSTITQESYSKSTSGSTKRSKSSRTKTSREARERKPSSRKDSSGKTANEKTMSRESVDVFEFLVKEDEQDAPTPDVKETLHVGQPAVEMTPSVRDDSDSESVVPSMHSDSGISMGDSIIHPSNDSSVDARLPPLPEDVQEQPEPVEPQRDQPNHSKRIQWKWPEVPRATHKHHLPNHAARTHSPEQARIRIPQSPDSFDGDFCSPAHPLSGYDLVSDKLASGELPAVFRSFKKIKFRLLLQLQDEILEMEQQLAGLDIADTQTRLNPDGSTSPASRRLSWQWGQSDLPAHRLHILGRLSMKLEQYYQVLSASQKVHRFSASPPPADIGYFRAWLKEHNPLTYLESRFLDDDGDLILLTDASHSPDVPAAEPTSDFLPLCVLTMTLLPLLSFKFMTGVLNRLIVLTIVLAAGLGSLEKLDRARAEQHKQWIVACFGVSLVAAILF</sequence>
<feature type="compositionally biased region" description="Low complexity" evidence="1">
    <location>
        <begin position="23"/>
        <end position="66"/>
    </location>
</feature>
<dbReference type="AlphaFoldDB" id="A0A0D2E3W1"/>
<accession>A0A0D2E3W1</accession>
<keyword evidence="2" id="KW-1133">Transmembrane helix</keyword>
<evidence type="ECO:0000256" key="2">
    <source>
        <dbReference type="SAM" id="Phobius"/>
    </source>
</evidence>
<keyword evidence="2" id="KW-0472">Membrane</keyword>
<dbReference type="STRING" id="5601.A0A0D2E3W1"/>
<organism evidence="4 5">
    <name type="scientific">Phialophora macrospora</name>
    <dbReference type="NCBI Taxonomy" id="1851006"/>
    <lineage>
        <taxon>Eukaryota</taxon>
        <taxon>Fungi</taxon>
        <taxon>Dikarya</taxon>
        <taxon>Ascomycota</taxon>
        <taxon>Pezizomycotina</taxon>
        <taxon>Eurotiomycetes</taxon>
        <taxon>Chaetothyriomycetidae</taxon>
        <taxon>Chaetothyriales</taxon>
        <taxon>Herpotrichiellaceae</taxon>
        <taxon>Phialophora</taxon>
    </lineage>
</organism>
<evidence type="ECO:0000259" key="3">
    <source>
        <dbReference type="Pfam" id="PF20237"/>
    </source>
</evidence>
<dbReference type="HOGENOM" id="CLU_568621_0_0_1"/>
<protein>
    <recommendedName>
        <fullName evidence="3">DUF6594 domain-containing protein</fullName>
    </recommendedName>
</protein>
<evidence type="ECO:0000256" key="1">
    <source>
        <dbReference type="SAM" id="MobiDB-lite"/>
    </source>
</evidence>
<dbReference type="Proteomes" id="UP000054266">
    <property type="component" value="Unassembled WGS sequence"/>
</dbReference>
<proteinExistence type="predicted"/>
<feature type="compositionally biased region" description="Basic and acidic residues" evidence="1">
    <location>
        <begin position="1"/>
        <end position="10"/>
    </location>
</feature>
<feature type="transmembrane region" description="Helical" evidence="2">
    <location>
        <begin position="447"/>
        <end position="464"/>
    </location>
</feature>
<evidence type="ECO:0000313" key="5">
    <source>
        <dbReference type="Proteomes" id="UP000054266"/>
    </source>
</evidence>